<dbReference type="GO" id="GO:0007166">
    <property type="term" value="P:cell surface receptor signaling pathway"/>
    <property type="evidence" value="ECO:0007669"/>
    <property type="project" value="InterPro"/>
</dbReference>
<accession>A0A8H3XNB9</accession>
<comment type="caution">
    <text evidence="3">The sequence shown here is derived from an EMBL/GenBank/DDBJ whole genome shotgun (WGS) entry which is preliminary data.</text>
</comment>
<reference evidence="3 4" key="1">
    <citation type="journal article" date="2019" name="Environ. Microbiol.">
        <title>At the nexus of three kingdoms: the genome of the mycorrhizal fungus Gigaspora margarita provides insights into plant, endobacterial and fungal interactions.</title>
        <authorList>
            <person name="Venice F."/>
            <person name="Ghignone S."/>
            <person name="Salvioli di Fossalunga A."/>
            <person name="Amselem J."/>
            <person name="Novero M."/>
            <person name="Xianan X."/>
            <person name="Sedzielewska Toro K."/>
            <person name="Morin E."/>
            <person name="Lipzen A."/>
            <person name="Grigoriev I.V."/>
            <person name="Henrissat B."/>
            <person name="Martin F.M."/>
            <person name="Bonfante P."/>
        </authorList>
    </citation>
    <scope>NUCLEOTIDE SEQUENCE [LARGE SCALE GENOMIC DNA]</scope>
    <source>
        <strain evidence="3 4">BEG34</strain>
    </source>
</reference>
<dbReference type="InterPro" id="IPR054000">
    <property type="entry name" value="MLKL_N"/>
</dbReference>
<evidence type="ECO:0000256" key="1">
    <source>
        <dbReference type="SAM" id="Coils"/>
    </source>
</evidence>
<dbReference type="Gene3D" id="1.25.40.10">
    <property type="entry name" value="Tetratricopeptide repeat domain"/>
    <property type="match status" value="1"/>
</dbReference>
<dbReference type="AlphaFoldDB" id="A0A8H3XNB9"/>
<dbReference type="Gene3D" id="1.20.930.20">
    <property type="entry name" value="Adaptor protein Cbl, N-terminal domain"/>
    <property type="match status" value="1"/>
</dbReference>
<dbReference type="Gene3D" id="1.10.510.10">
    <property type="entry name" value="Transferase(Phosphotransferase) domain 1"/>
    <property type="match status" value="1"/>
</dbReference>
<dbReference type="InterPro" id="IPR051681">
    <property type="entry name" value="Ser/Thr_Kinases-Pseudokinases"/>
</dbReference>
<organism evidence="3 4">
    <name type="scientific">Gigaspora margarita</name>
    <dbReference type="NCBI Taxonomy" id="4874"/>
    <lineage>
        <taxon>Eukaryota</taxon>
        <taxon>Fungi</taxon>
        <taxon>Fungi incertae sedis</taxon>
        <taxon>Mucoromycota</taxon>
        <taxon>Glomeromycotina</taxon>
        <taxon>Glomeromycetes</taxon>
        <taxon>Diversisporales</taxon>
        <taxon>Gigasporaceae</taxon>
        <taxon>Gigaspora</taxon>
    </lineage>
</organism>
<dbReference type="EMBL" id="WTPW01000875">
    <property type="protein sequence ID" value="KAF0472547.1"/>
    <property type="molecule type" value="Genomic_DNA"/>
</dbReference>
<dbReference type="Pfam" id="PF07714">
    <property type="entry name" value="PK_Tyr_Ser-Thr"/>
    <property type="match status" value="1"/>
</dbReference>
<feature type="domain" description="Protein kinase" evidence="2">
    <location>
        <begin position="668"/>
        <end position="931"/>
    </location>
</feature>
<dbReference type="GO" id="GO:0004674">
    <property type="term" value="F:protein serine/threonine kinase activity"/>
    <property type="evidence" value="ECO:0007669"/>
    <property type="project" value="TreeGrafter"/>
</dbReference>
<evidence type="ECO:0000313" key="3">
    <source>
        <dbReference type="EMBL" id="KAF0472547.1"/>
    </source>
</evidence>
<dbReference type="OrthoDB" id="2368346at2759"/>
<evidence type="ECO:0000313" key="4">
    <source>
        <dbReference type="Proteomes" id="UP000439903"/>
    </source>
</evidence>
<dbReference type="InterPro" id="IPR008266">
    <property type="entry name" value="Tyr_kinase_AS"/>
</dbReference>
<sequence>MASIYPKNFNSGLIVNAQGIQLSDSLPLKPHQDGTIRHINTSFHAKLVLSNTKEESFFLKNHIELSEGDIEHVSRIFDIDEIVNRTSSNGVFLTIKCSKIELFIEKQKIKPSDELIDKVKGALKQYDPYNKLMDVFNSFGYFLPTKLVFGHKIYRIAHLIVNENSSEPKNKNDDVKWTTLENFSEYEIGQFLNQWEEYISPHNVDVSFFASVNGELIMKYELKKWIEDCLKSELDSLSVISCEGLYPLYEIFDLSLRQEVETVVNKQKMVLMTGRVPIKEPPPYSYCIKFPVCLKSNDYQVFGKIISRDGEPIDKVTIKFDAMDTNGFLIFVECQKVIENDSQIAWIIIGIPAKVGYFSTDTLKEFEVPKNLPPDTVFITTFKYPLSNYEPNFIGKIQYLDNKERLIIKVIDKEEDEDDEFSDKKPVSRNTSSDESYSANALKYSVHCGESEIGSDNMTDNTIDGFQVVGDAVQPFLPLFQSVSTIVDSIVKAYKNGICNQKICLALIDRVEIAQQAVKSLQRQQMENEELFRKQDYYNAWVRFVTVLENINKFVKEVTQLSNLLKFLNANAVKDAFDKNINEFEEVCKVLGFSLAIYDTINKEIEHKKIMEDIYVLNEIMNYVNDSLNEQIKELAQLSEKLDQLMKRTSSTDSKLLEAFKEPGIDPQELISDPLENDSGKTILKRTYRGLKVACKKILVEENDVKSHAEFAILRRLGTCQYIIGFHGHSKINNSPVMVFEWAPNGNLRMLYTTNSIDWCIKLKLARDICNGLLFIHQCNILHHDIRCENILITENYEPKISNFWLSRTEQEMSVKIENILSIIRWMAPEKISHAQYDYSVKYNHQCEMYSFGMLLWELCYQRIPYENIKSMPKIEQLVRSQKREKIMIEPSPIAQELFKIIKRAWNHNPSERPQFINVLSTLKEAYEKFVTMSAFHKHISDSNITVYSPSPKMNEGPHCDACNFDKKLPVDVDYKMFSLVNIPVIKTLIPFEMGYKAHQEKNYKVAWECFSGLSDCGNNLAKYWKGYYLLSGYHVEKDMNAAIKLFKEAADNYVNEAQLRYAFTLIDNNSKEYSEIMKYIKMSANDGNEIAYNNLAIIYMDGKFNEPINKEKAKHYARLAALKNSPKAIELLKKLNVENTFSDVEIFDFNY</sequence>
<dbReference type="InterPro" id="IPR001245">
    <property type="entry name" value="Ser-Thr/Tyr_kinase_cat_dom"/>
</dbReference>
<feature type="coiled-coil region" evidence="1">
    <location>
        <begin position="504"/>
        <end position="534"/>
    </location>
</feature>
<protein>
    <submittedName>
        <fullName evidence="3">Kinase-like protein</fullName>
    </submittedName>
</protein>
<dbReference type="InterPro" id="IPR006597">
    <property type="entry name" value="Sel1-like"/>
</dbReference>
<dbReference type="InterPro" id="IPR036537">
    <property type="entry name" value="Adaptor_Cbl_N_dom_sf"/>
</dbReference>
<dbReference type="Proteomes" id="UP000439903">
    <property type="component" value="Unassembled WGS sequence"/>
</dbReference>
<keyword evidence="3" id="KW-0418">Kinase</keyword>
<gene>
    <name evidence="3" type="ORF">F8M41_025001</name>
</gene>
<dbReference type="SUPFAM" id="SSF56112">
    <property type="entry name" value="Protein kinase-like (PK-like)"/>
    <property type="match status" value="1"/>
</dbReference>
<dbReference type="PROSITE" id="PS00109">
    <property type="entry name" value="PROTEIN_KINASE_TYR"/>
    <property type="match status" value="1"/>
</dbReference>
<dbReference type="PANTHER" id="PTHR44329">
    <property type="entry name" value="SERINE/THREONINE-PROTEIN KINASE TNNI3K-RELATED"/>
    <property type="match status" value="1"/>
</dbReference>
<dbReference type="PROSITE" id="PS50011">
    <property type="entry name" value="PROTEIN_KINASE_DOM"/>
    <property type="match status" value="1"/>
</dbReference>
<dbReference type="InterPro" id="IPR059179">
    <property type="entry name" value="MLKL-like_MCAfunc"/>
</dbReference>
<dbReference type="GO" id="GO:0005524">
    <property type="term" value="F:ATP binding"/>
    <property type="evidence" value="ECO:0007669"/>
    <property type="project" value="InterPro"/>
</dbReference>
<dbReference type="SMART" id="SM00671">
    <property type="entry name" value="SEL1"/>
    <property type="match status" value="2"/>
</dbReference>
<evidence type="ECO:0000259" key="2">
    <source>
        <dbReference type="PROSITE" id="PS50011"/>
    </source>
</evidence>
<name>A0A8H3XNB9_GIGMA</name>
<keyword evidence="4" id="KW-1185">Reference proteome</keyword>
<proteinExistence type="predicted"/>
<keyword evidence="1" id="KW-0175">Coiled coil</keyword>
<keyword evidence="3" id="KW-0808">Transferase</keyword>
<dbReference type="InterPro" id="IPR011009">
    <property type="entry name" value="Kinase-like_dom_sf"/>
</dbReference>
<dbReference type="SUPFAM" id="SSF81901">
    <property type="entry name" value="HCP-like"/>
    <property type="match status" value="1"/>
</dbReference>
<dbReference type="Pfam" id="PF22215">
    <property type="entry name" value="MLKL_N"/>
    <property type="match status" value="1"/>
</dbReference>
<dbReference type="CDD" id="cd21037">
    <property type="entry name" value="MLKL_NTD"/>
    <property type="match status" value="1"/>
</dbReference>
<dbReference type="InterPro" id="IPR011990">
    <property type="entry name" value="TPR-like_helical_dom_sf"/>
</dbReference>
<dbReference type="InterPro" id="IPR000719">
    <property type="entry name" value="Prot_kinase_dom"/>
</dbReference>